<dbReference type="GO" id="GO:0004807">
    <property type="term" value="F:triose-phosphate isomerase activity"/>
    <property type="evidence" value="ECO:0007669"/>
    <property type="project" value="UniProtKB-EC"/>
</dbReference>
<evidence type="ECO:0000256" key="1">
    <source>
        <dbReference type="ARBA" id="ARBA00007422"/>
    </source>
</evidence>
<dbReference type="NCBIfam" id="TIGR02133">
    <property type="entry name" value="RPI_actino"/>
    <property type="match status" value="1"/>
</dbReference>
<dbReference type="Pfam" id="PF00121">
    <property type="entry name" value="TIM"/>
    <property type="match status" value="1"/>
</dbReference>
<evidence type="ECO:0000256" key="4">
    <source>
        <dbReference type="ARBA" id="ARBA00011940"/>
    </source>
</evidence>
<dbReference type="GO" id="GO:0005975">
    <property type="term" value="P:carbohydrate metabolic process"/>
    <property type="evidence" value="ECO:0007669"/>
    <property type="project" value="InterPro"/>
</dbReference>
<dbReference type="FunFam" id="3.40.1400.10:FF:000004">
    <property type="entry name" value="Ribose 5-phosphate isomerase"/>
    <property type="match status" value="1"/>
</dbReference>
<dbReference type="Gene3D" id="3.20.20.70">
    <property type="entry name" value="Aldolase class I"/>
    <property type="match status" value="1"/>
</dbReference>
<dbReference type="Pfam" id="PF02502">
    <property type="entry name" value="LacAB_rpiB"/>
    <property type="match status" value="1"/>
</dbReference>
<protein>
    <recommendedName>
        <fullName evidence="4">triose-phosphate isomerase</fullName>
        <ecNumber evidence="4">5.3.1.1</ecNumber>
    </recommendedName>
    <alternativeName>
        <fullName evidence="7">Triose-phosphate isomerase</fullName>
    </alternativeName>
</protein>
<sequence>MSAPQWRIAVGCDDAGVGYKNKIKADFEADPRVSKVIDVGADDKTAYPHIAAAAAKLVASGEVDRALLICGTGLGVAIAANKIKGIRAVTAHDSFSVERAVLSNNAQVLCMGERVVGLELARRLAKEWLGYVFDEKSASAAKVAVIHEYENGEGGLSGAPEEMYFSAARTSSYVSTVLSLLSDPDVPASLSDIDIFIIPDHVTLSGVISQVASASSPLARSVLVGAQDCYSEDFGSFTGEVSPSVLKEVGCVIVELGHAERRRLFGETDESTAAKAAAVVRNGMVPLVCVGEVEKGEVAVAAEEVMGQVRSVLEAVGEEAEVVLAYEPVWAIGKAEPAGWEYVCEVVRRVRGSKEVSGRKGSVRIVYGGSAGPGLFERLKGDVDGLFLGRFAHEAEGFLKTLREVGGA</sequence>
<evidence type="ECO:0000256" key="3">
    <source>
        <dbReference type="ARBA" id="ARBA00011738"/>
    </source>
</evidence>
<dbReference type="InterPro" id="IPR020861">
    <property type="entry name" value="Triosephosphate_isomerase_AS"/>
</dbReference>
<dbReference type="SUPFAM" id="SSF89623">
    <property type="entry name" value="Ribose/Galactose isomerase RpiB/AlsB"/>
    <property type="match status" value="1"/>
</dbReference>
<dbReference type="NCBIfam" id="NF004051">
    <property type="entry name" value="PRK05571.1"/>
    <property type="match status" value="1"/>
</dbReference>
<dbReference type="PANTHER" id="PTHR43732:SF1">
    <property type="entry name" value="RIBOSE 5-PHOSPHATE ISOMERASE"/>
    <property type="match status" value="1"/>
</dbReference>
<dbReference type="PROSITE" id="PS00171">
    <property type="entry name" value="TIM_1"/>
    <property type="match status" value="1"/>
</dbReference>
<dbReference type="NCBIfam" id="TIGR00689">
    <property type="entry name" value="rpiB_lacA_lacB"/>
    <property type="match status" value="1"/>
</dbReference>
<comment type="similarity">
    <text evidence="2">Belongs to the LacAB/RpiB family.</text>
</comment>
<dbReference type="AlphaFoldDB" id="A0AAV9GS81"/>
<evidence type="ECO:0000256" key="5">
    <source>
        <dbReference type="ARBA" id="ARBA00023235"/>
    </source>
</evidence>
<keyword evidence="9" id="KW-1185">Reference proteome</keyword>
<dbReference type="InterPro" id="IPR036569">
    <property type="entry name" value="RpiB_LacA_LacB_sf"/>
</dbReference>
<comment type="pathway">
    <text evidence="6">Carbohydrate biosynthesis.</text>
</comment>
<dbReference type="EC" id="5.3.1.1" evidence="4"/>
<dbReference type="InterPro" id="IPR000652">
    <property type="entry name" value="Triosephosphate_isomerase"/>
</dbReference>
<name>A0AAV9GS81_9PEZI</name>
<dbReference type="InterPro" id="IPR035990">
    <property type="entry name" value="TIM_sf"/>
</dbReference>
<evidence type="ECO:0000256" key="2">
    <source>
        <dbReference type="ARBA" id="ARBA00008754"/>
    </source>
</evidence>
<organism evidence="8 9">
    <name type="scientific">Podospora aff. communis PSN243</name>
    <dbReference type="NCBI Taxonomy" id="3040156"/>
    <lineage>
        <taxon>Eukaryota</taxon>
        <taxon>Fungi</taxon>
        <taxon>Dikarya</taxon>
        <taxon>Ascomycota</taxon>
        <taxon>Pezizomycotina</taxon>
        <taxon>Sordariomycetes</taxon>
        <taxon>Sordariomycetidae</taxon>
        <taxon>Sordariales</taxon>
        <taxon>Podosporaceae</taxon>
        <taxon>Podospora</taxon>
    </lineage>
</organism>
<comment type="similarity">
    <text evidence="1">Belongs to the triosephosphate isomerase family.</text>
</comment>
<evidence type="ECO:0000313" key="9">
    <source>
        <dbReference type="Proteomes" id="UP001321760"/>
    </source>
</evidence>
<dbReference type="PROSITE" id="PS51440">
    <property type="entry name" value="TIM_2"/>
    <property type="match status" value="1"/>
</dbReference>
<evidence type="ECO:0000313" key="8">
    <source>
        <dbReference type="EMBL" id="KAK4450837.1"/>
    </source>
</evidence>
<reference evidence="8" key="1">
    <citation type="journal article" date="2023" name="Mol. Phylogenet. Evol.">
        <title>Genome-scale phylogeny and comparative genomics of the fungal order Sordariales.</title>
        <authorList>
            <person name="Hensen N."/>
            <person name="Bonometti L."/>
            <person name="Westerberg I."/>
            <person name="Brannstrom I.O."/>
            <person name="Guillou S."/>
            <person name="Cros-Aarteil S."/>
            <person name="Calhoun S."/>
            <person name="Haridas S."/>
            <person name="Kuo A."/>
            <person name="Mondo S."/>
            <person name="Pangilinan J."/>
            <person name="Riley R."/>
            <person name="LaButti K."/>
            <person name="Andreopoulos B."/>
            <person name="Lipzen A."/>
            <person name="Chen C."/>
            <person name="Yan M."/>
            <person name="Daum C."/>
            <person name="Ng V."/>
            <person name="Clum A."/>
            <person name="Steindorff A."/>
            <person name="Ohm R.A."/>
            <person name="Martin F."/>
            <person name="Silar P."/>
            <person name="Natvig D.O."/>
            <person name="Lalanne C."/>
            <person name="Gautier V."/>
            <person name="Ament-Velasquez S.L."/>
            <person name="Kruys A."/>
            <person name="Hutchinson M.I."/>
            <person name="Powell A.J."/>
            <person name="Barry K."/>
            <person name="Miller A.N."/>
            <person name="Grigoriev I.V."/>
            <person name="Debuchy R."/>
            <person name="Gladieux P."/>
            <person name="Hiltunen Thoren M."/>
            <person name="Johannesson H."/>
        </authorList>
    </citation>
    <scope>NUCLEOTIDE SEQUENCE</scope>
    <source>
        <strain evidence="8">PSN243</strain>
    </source>
</reference>
<dbReference type="InterPro" id="IPR051812">
    <property type="entry name" value="SPI_LacAB/RpiB"/>
</dbReference>
<evidence type="ECO:0000256" key="6">
    <source>
        <dbReference type="ARBA" id="ARBA00024331"/>
    </source>
</evidence>
<dbReference type="InterPro" id="IPR013785">
    <property type="entry name" value="Aldolase_TIM"/>
</dbReference>
<reference evidence="8" key="2">
    <citation type="submission" date="2023-05" db="EMBL/GenBank/DDBJ databases">
        <authorList>
            <consortium name="Lawrence Berkeley National Laboratory"/>
            <person name="Steindorff A."/>
            <person name="Hensen N."/>
            <person name="Bonometti L."/>
            <person name="Westerberg I."/>
            <person name="Brannstrom I.O."/>
            <person name="Guillou S."/>
            <person name="Cros-Aarteil S."/>
            <person name="Calhoun S."/>
            <person name="Haridas S."/>
            <person name="Kuo A."/>
            <person name="Mondo S."/>
            <person name="Pangilinan J."/>
            <person name="Riley R."/>
            <person name="Labutti K."/>
            <person name="Andreopoulos B."/>
            <person name="Lipzen A."/>
            <person name="Chen C."/>
            <person name="Yanf M."/>
            <person name="Daum C."/>
            <person name="Ng V."/>
            <person name="Clum A."/>
            <person name="Ohm R."/>
            <person name="Martin F."/>
            <person name="Silar P."/>
            <person name="Natvig D."/>
            <person name="Lalanne C."/>
            <person name="Gautier V."/>
            <person name="Ament-Velasquez S.L."/>
            <person name="Kruys A."/>
            <person name="Hutchinson M.I."/>
            <person name="Powell A.J."/>
            <person name="Barry K."/>
            <person name="Miller A.N."/>
            <person name="Grigoriev I.V."/>
            <person name="Debuchy R."/>
            <person name="Gladieux P."/>
            <person name="Thoren M.H."/>
            <person name="Johannesson H."/>
        </authorList>
    </citation>
    <scope>NUCLEOTIDE SEQUENCE</scope>
    <source>
        <strain evidence="8">PSN243</strain>
    </source>
</reference>
<dbReference type="SUPFAM" id="SSF51351">
    <property type="entry name" value="Triosephosphate isomerase (TIM)"/>
    <property type="match status" value="1"/>
</dbReference>
<comment type="caution">
    <text evidence="8">The sequence shown here is derived from an EMBL/GenBank/DDBJ whole genome shotgun (WGS) entry which is preliminary data.</text>
</comment>
<dbReference type="InterPro" id="IPR003500">
    <property type="entry name" value="RpiB_LacA_LacB"/>
</dbReference>
<keyword evidence="5" id="KW-0413">Isomerase</keyword>
<comment type="subunit">
    <text evidence="3">Homodimer.</text>
</comment>
<proteinExistence type="inferred from homology"/>
<accession>A0AAV9GS81</accession>
<dbReference type="CDD" id="cd00311">
    <property type="entry name" value="TIM"/>
    <property type="match status" value="1"/>
</dbReference>
<evidence type="ECO:0000256" key="7">
    <source>
        <dbReference type="ARBA" id="ARBA00031906"/>
    </source>
</evidence>
<dbReference type="Gene3D" id="3.40.1400.10">
    <property type="entry name" value="Sugar-phosphate isomerase, RpiB/LacA/LacB"/>
    <property type="match status" value="1"/>
</dbReference>
<dbReference type="InterPro" id="IPR011860">
    <property type="entry name" value="Rib-5-P_Isoase_Actino"/>
</dbReference>
<dbReference type="EMBL" id="MU865931">
    <property type="protein sequence ID" value="KAK4450837.1"/>
    <property type="molecule type" value="Genomic_DNA"/>
</dbReference>
<gene>
    <name evidence="8" type="ORF">QBC34DRAFT_448131</name>
</gene>
<dbReference type="Proteomes" id="UP001321760">
    <property type="component" value="Unassembled WGS sequence"/>
</dbReference>
<dbReference type="PANTHER" id="PTHR43732">
    <property type="entry name" value="RIBOSE 5-PHOSPHATE ISOMERASE-RELATED"/>
    <property type="match status" value="1"/>
</dbReference>